<sequence length="139" mass="15576">MGWLARLGKISGQSVAAPTDKQITGKAGEDAALAHLLQHGLTLVERNYRCKGGEIDLIMRERMQDRMQDREELVFVEVRKRADLRHGGAAASVTPRKQARLILAAQLFLQRYRTPPACRFDVIAIDGDVLNWIRNAIEA</sequence>
<comment type="similarity">
    <text evidence="1 2">Belongs to the UPF0102 family.</text>
</comment>
<dbReference type="PANTHER" id="PTHR34039:SF1">
    <property type="entry name" value="UPF0102 PROTEIN YRAN"/>
    <property type="match status" value="1"/>
</dbReference>
<dbReference type="EMBL" id="JBHRTP010000022">
    <property type="protein sequence ID" value="MFC3107933.1"/>
    <property type="molecule type" value="Genomic_DNA"/>
</dbReference>
<proteinExistence type="inferred from homology"/>
<name>A0ABV7EYS0_9BURK</name>
<dbReference type="HAMAP" id="MF_00048">
    <property type="entry name" value="UPF0102"/>
    <property type="match status" value="1"/>
</dbReference>
<organism evidence="3 4">
    <name type="scientific">Undibacterium arcticum</name>
    <dbReference type="NCBI Taxonomy" id="1762892"/>
    <lineage>
        <taxon>Bacteria</taxon>
        <taxon>Pseudomonadati</taxon>
        <taxon>Pseudomonadota</taxon>
        <taxon>Betaproteobacteria</taxon>
        <taxon>Burkholderiales</taxon>
        <taxon>Oxalobacteraceae</taxon>
        <taxon>Undibacterium</taxon>
    </lineage>
</organism>
<reference evidence="4" key="1">
    <citation type="journal article" date="2019" name="Int. J. Syst. Evol. Microbiol.">
        <title>The Global Catalogue of Microorganisms (GCM) 10K type strain sequencing project: providing services to taxonomists for standard genome sequencing and annotation.</title>
        <authorList>
            <consortium name="The Broad Institute Genomics Platform"/>
            <consortium name="The Broad Institute Genome Sequencing Center for Infectious Disease"/>
            <person name="Wu L."/>
            <person name="Ma J."/>
        </authorList>
    </citation>
    <scope>NUCLEOTIDE SEQUENCE [LARGE SCALE GENOMIC DNA]</scope>
    <source>
        <strain evidence="4">KCTC 42986</strain>
    </source>
</reference>
<keyword evidence="4" id="KW-1185">Reference proteome</keyword>
<dbReference type="Gene3D" id="3.40.1350.10">
    <property type="match status" value="1"/>
</dbReference>
<dbReference type="RefSeq" id="WP_390321995.1">
    <property type="nucleotide sequence ID" value="NZ_JBHRTP010000022.1"/>
</dbReference>
<gene>
    <name evidence="3" type="ORF">ACFOFO_08160</name>
</gene>
<evidence type="ECO:0000313" key="4">
    <source>
        <dbReference type="Proteomes" id="UP001595530"/>
    </source>
</evidence>
<dbReference type="SUPFAM" id="SSF52980">
    <property type="entry name" value="Restriction endonuclease-like"/>
    <property type="match status" value="1"/>
</dbReference>
<dbReference type="InterPro" id="IPR003509">
    <property type="entry name" value="UPF0102_YraN-like"/>
</dbReference>
<dbReference type="PANTHER" id="PTHR34039">
    <property type="entry name" value="UPF0102 PROTEIN YRAN"/>
    <property type="match status" value="1"/>
</dbReference>
<evidence type="ECO:0000256" key="1">
    <source>
        <dbReference type="ARBA" id="ARBA00006738"/>
    </source>
</evidence>
<dbReference type="InterPro" id="IPR011856">
    <property type="entry name" value="tRNA_endonuc-like_dom_sf"/>
</dbReference>
<dbReference type="NCBIfam" id="TIGR00252">
    <property type="entry name" value="YraN family protein"/>
    <property type="match status" value="1"/>
</dbReference>
<dbReference type="Proteomes" id="UP001595530">
    <property type="component" value="Unassembled WGS sequence"/>
</dbReference>
<comment type="caution">
    <text evidence="3">The sequence shown here is derived from an EMBL/GenBank/DDBJ whole genome shotgun (WGS) entry which is preliminary data.</text>
</comment>
<dbReference type="InterPro" id="IPR011335">
    <property type="entry name" value="Restrct_endonuc-II-like"/>
</dbReference>
<dbReference type="CDD" id="cd20736">
    <property type="entry name" value="PoNe_Nuclease"/>
    <property type="match status" value="1"/>
</dbReference>
<accession>A0ABV7EYS0</accession>
<protein>
    <recommendedName>
        <fullName evidence="2">UPF0102 protein ACFOFO_08160</fullName>
    </recommendedName>
</protein>
<dbReference type="Pfam" id="PF02021">
    <property type="entry name" value="UPF0102"/>
    <property type="match status" value="1"/>
</dbReference>
<evidence type="ECO:0000313" key="3">
    <source>
        <dbReference type="EMBL" id="MFC3107933.1"/>
    </source>
</evidence>
<evidence type="ECO:0000256" key="2">
    <source>
        <dbReference type="HAMAP-Rule" id="MF_00048"/>
    </source>
</evidence>
<dbReference type="NCBIfam" id="NF009150">
    <property type="entry name" value="PRK12497.1-3"/>
    <property type="match status" value="1"/>
</dbReference>